<evidence type="ECO:0000313" key="1">
    <source>
        <dbReference type="EMBL" id="PBK68048.1"/>
    </source>
</evidence>
<sequence length="471" mass="53289">MASRTRHNAEENEEYMANILAMVEFQEFMEEMNEASKHALFWSKATMQCQLRLLDKFITFHRKSPKLAPYADKIFALDTLIKRCCYYLTMHVQVSQASVRKGPVAEDGSVERMSWPSLKTVRDDLLALIINFCPDATRELIDEWTEHLNSHCQHLVETYSMVKTQCPKQYWGPSELCLLIEQCFKDIILQHFFLWTLLLMTGCRLGSLLSNHMYPNKYVRYKHLSLHRTAVHGQFDLLLNIVSWKGGHTNCPYSCTFTIHMVMVEHMLELDAATQLITIALRHQAFCDYVTLDLLLDGTDYIIKWHDKLLEESVFQASIPGGGGLAPGSILTYSGARLFMKAMAANSTLGGTFENTVLYGFRCVAASVLQLCFGSDTAKGILHHQVKSDTLNEAYSNVHQTANTSGVILEGRTSYSTQTTLQNVPALHCSTHTEPIKPLSLEEAMSSNEHLKDLFMQRAFLGKHLKTGSTG</sequence>
<dbReference type="EMBL" id="KZ293434">
    <property type="protein sequence ID" value="PBK68048.1"/>
    <property type="molecule type" value="Genomic_DNA"/>
</dbReference>
<reference evidence="2" key="1">
    <citation type="journal article" date="2017" name="Nat. Ecol. Evol.">
        <title>Genome expansion and lineage-specific genetic innovations in the forest pathogenic fungi Armillaria.</title>
        <authorList>
            <person name="Sipos G."/>
            <person name="Prasanna A.N."/>
            <person name="Walter M.C."/>
            <person name="O'Connor E."/>
            <person name="Balint B."/>
            <person name="Krizsan K."/>
            <person name="Kiss B."/>
            <person name="Hess J."/>
            <person name="Varga T."/>
            <person name="Slot J."/>
            <person name="Riley R."/>
            <person name="Boka B."/>
            <person name="Rigling D."/>
            <person name="Barry K."/>
            <person name="Lee J."/>
            <person name="Mihaltcheva S."/>
            <person name="LaButti K."/>
            <person name="Lipzen A."/>
            <person name="Waldron R."/>
            <person name="Moloney N.M."/>
            <person name="Sperisen C."/>
            <person name="Kredics L."/>
            <person name="Vagvoelgyi C."/>
            <person name="Patrignani A."/>
            <person name="Fitzpatrick D."/>
            <person name="Nagy I."/>
            <person name="Doyle S."/>
            <person name="Anderson J.B."/>
            <person name="Grigoriev I.V."/>
            <person name="Gueldener U."/>
            <person name="Muensterkoetter M."/>
            <person name="Nagy L.G."/>
        </authorList>
    </citation>
    <scope>NUCLEOTIDE SEQUENCE [LARGE SCALE GENOMIC DNA]</scope>
    <source>
        <strain evidence="2">28-4</strain>
    </source>
</reference>
<dbReference type="PANTHER" id="PTHR37535">
    <property type="entry name" value="FLUG DOMAIN PROTEIN"/>
    <property type="match status" value="1"/>
</dbReference>
<organism evidence="1 2">
    <name type="scientific">Armillaria solidipes</name>
    <dbReference type="NCBI Taxonomy" id="1076256"/>
    <lineage>
        <taxon>Eukaryota</taxon>
        <taxon>Fungi</taxon>
        <taxon>Dikarya</taxon>
        <taxon>Basidiomycota</taxon>
        <taxon>Agaricomycotina</taxon>
        <taxon>Agaricomycetes</taxon>
        <taxon>Agaricomycetidae</taxon>
        <taxon>Agaricales</taxon>
        <taxon>Marasmiineae</taxon>
        <taxon>Physalacriaceae</taxon>
        <taxon>Armillaria</taxon>
    </lineage>
</organism>
<keyword evidence="2" id="KW-1185">Reference proteome</keyword>
<dbReference type="PANTHER" id="PTHR37535:SF3">
    <property type="entry name" value="FLUG DOMAIN-CONTAINING PROTEIN"/>
    <property type="match status" value="1"/>
</dbReference>
<protein>
    <submittedName>
        <fullName evidence="1">Uncharacterized protein</fullName>
    </submittedName>
</protein>
<dbReference type="Proteomes" id="UP000218334">
    <property type="component" value="Unassembled WGS sequence"/>
</dbReference>
<dbReference type="AlphaFoldDB" id="A0A2H3BPT1"/>
<evidence type="ECO:0000313" key="2">
    <source>
        <dbReference type="Proteomes" id="UP000218334"/>
    </source>
</evidence>
<name>A0A2H3BPT1_9AGAR</name>
<accession>A0A2H3BPT1</accession>
<gene>
    <name evidence="1" type="ORF">ARMSODRAFT_1020075</name>
</gene>
<proteinExistence type="predicted"/>